<evidence type="ECO:0000259" key="6">
    <source>
        <dbReference type="Pfam" id="PF12919"/>
    </source>
</evidence>
<dbReference type="NCBIfam" id="NF033479">
    <property type="entry name" value="Efa1_rel_toxin"/>
    <property type="match status" value="1"/>
</dbReference>
<dbReference type="KEGG" id="cmu:TC_0439"/>
<feature type="domain" description="TcdA/TcdB toxin N-terminal helical" evidence="5">
    <location>
        <begin position="188"/>
        <end position="250"/>
    </location>
</feature>
<name>Q9PKM6_CHLMU</name>
<keyword evidence="8" id="KW-1185">Reference proteome</keyword>
<dbReference type="SUPFAM" id="SSF53448">
    <property type="entry name" value="Nucleotide-diphospho-sugar transferases"/>
    <property type="match status" value="1"/>
</dbReference>
<evidence type="ECO:0000259" key="5">
    <source>
        <dbReference type="Pfam" id="PF12918"/>
    </source>
</evidence>
<evidence type="ECO:0000313" key="8">
    <source>
        <dbReference type="Proteomes" id="UP000000800"/>
    </source>
</evidence>
<dbReference type="GO" id="GO:0006508">
    <property type="term" value="P:proteolysis"/>
    <property type="evidence" value="ECO:0007669"/>
    <property type="project" value="UniProtKB-KW"/>
</dbReference>
<dbReference type="HOGENOM" id="CLU_000392_1_0_0"/>
<evidence type="ECO:0000256" key="3">
    <source>
        <dbReference type="ARBA" id="ARBA00022807"/>
    </source>
</evidence>
<sequence>MEQALCTMTLSNTASSTVSPKSTQLNHTLSNQTHPVAQSNRNIDFQIYDEQIHNNHSTEDVVAIGRRIQQEYANLTTSKQVNFSASPSNHTGNWKISLLYNLSMLVANLFPTTIQPVQPQKVIFKNQDSSKETQLTKSSKVVSSRSSLKEIFSKKSPPLRKSFSSSKISRAIPRRKKRSNDDPVQATNTYDLTAENILEKLSLTQEQQIKHDNLISNLKEAINRYSDLNRKNSRKGQSLLVRQAKILDEILSQTKSTEERASNSVMTTIKKEFTSHRVPVEKNIHGIWIAGSPPEGTDEYIKLFLHTYPEFSFLFWVDKTAYGAAKFSSTLKRIAFDAAVNSLREATPEPVKQFVQRYDKLKKSYDTSRDFDEKQRLSEQLVELYDNYNKFSKEIQSNFDVLLLHEMITIQDSFFNYCQLKGVGAITDETRIEYLEKVLKVKEEDLSHYKETIKRNKESIEKLVKEINDSTGRERVVIKDIRDLKSLQDLTNSYNYETEMLLRWNYAAATDQLRMYMLKEYGGIYTDLDIMPQYSQDVLQKIMDVGGSRFFEHDKLRRTLSFAALKLGSGKQTTVSFEEAKKAMTLPTFTLQDKSQISEIFKYLETETQAKKSLFQPMDVTVVRDFMPILQRYHKWQTGWNVRGLNGLMMAHKDSAVVDAVIARQRAAYDEMRALRQNVVSGEFFRSLGDLEHVNREKNIGGYLAKNYLGGSLFFDFRQDSVIPGAISTLGISGPDIIMDTMSDYFTNLGPVGEDFLYEGKLGKAAFLGAYQAQKTPKGELTYDWLHPLSIGANDVTPADASTWCETRQHCAAELLLSDSISSDEHPKGIRRERVNPNDFSKLWSKEAQGILSSDFADLLPRFNLLIESSALDIHTLSALDRDIQHLFTKVQKDPVASVAVFSLQLQLAEMIRAIPFPIRNQVHILPEAQAHFEADWKKAIQLYLHSHPQTEVVIWYSSTHTQIVFGKDLLAVAERVAAAKSLMSDHDPSLITSYLKYKTQSHLGVLTEFDQEDFFELMVDIAEEPELHKQLLKIEEQVNSGLYSHVEHSLGEWLKLSKEERKSKFLKILKETFQEEEREDSQQQHKTWFEELYEKRHQERVKDPAKKIQELITVFQESQRVQAQDIDTYFAHKPFYQDLMKDGYAFEDISVITKYLLASDGVSGIITTDPIFPPPSKQLIDAMKQSLGEDFGELHYTLQMVYDWLSKETNSVTSEQAKQKLPQKLHEKLEGYTTHDLLIPPIDGSVSALGLRFSTEEGKVSDRVLTSIAPGVPNSASYAMTSYLYGLFLITKDIQSGRLTHEILKERLQTYGGAYFINESKIDVLLALSRKKAQISLIDAHKALTGFSSFSEASLALLTGRMPGTSRVLSREVEFGRPSAIVMEGATAIRAQSYDAVGLRKDFFLLPHTVPSIQSIVEQAKYTVLSWPEFYENHADKWNDLANRFGAEDLSVHPQTFLYDTEGRCMGLALLYMLADDSVSYRLLQQNLMTLASLFDEQNRRNIPLTPADQKFLNKGLSLIEWLQFKGNQQLQTEGFFHTLDWDIPQLMKHFASSTVKSWLITTPAHSLVLSLMGNFFRVTDPNYGHTDFPSLEAAITFLERMVQVSPAVLERYGFDKEKSVTSQLKVHSLETSELQNAVFASSDLGFTSRYFTTTLEEMTVRGPITMNQRHTDWATLYKIGGTVQGKRIDSRTRESDLNFLKINGDILEEFLTRTVLDSDLVELIQSLLKTHGLEPGTTLISPSSIVETAIDHVSLLQAVKTKTSRMHTILQSLGERIFKLFKNSGVQDSDKISIDRVQLVDESDSATIDFTVIKDKQRSQKKSITVGIESLAGSFRKFSASMHEVIGTGVLDLDLGMTVVSLVQYVRLVEAGQGKDALAVANLVMNLKIALEVSIGNVIQALGKKLLTQEGLNTFRLETELARQLHKVGARVGGTVGKTLTRVAHVLELPILESAIGTWNLYNSVNELLHADSWSDQVAARVQVAFDSISLGITIASVVSPALMMAAGPIAAIGMGAASIARNVARKEERHSQWLKYKSFLDNGSKHTVAAFPHKGLIDLSENLVLGNIVLNLRVYPPLLTGDRSYNANRWFGNKPGWSDWQVRERLGYAYRSSPSYALARGHANSFWPLSMPSIDKGVYRTVILGYGIQYKAVTEVVYLSNEMVWREAVMQFDSRYYVEPLTAEKECATVLAGDTPLSVIPVRLLEEESLEREKNAASYKNYQIIIEGGKGGLTVQIGGAGYYKLTAQPGKGNILSFRAIPGYLSVTFDLSRLEQEVPLTKQNGTALKILKVRQTGFDTIVGSSGGSDNLTGNHNTKFYLSTGGGHVTSGSGKNWYNIPSLTRSLGFDFTSNAIEHKASVEMLLADFSPANNLSLIVERFANVSIHVFNYSNKTAPYTVNLKDGVSLQASKQGFSGSLLEVASFDQTLWQKSYPEDRGFVEDILSWLLKLQWSLASRVRIFLQGGTAQYETTQKSLIYRPDPHSSISIQATDSYNTQVYGNVGCSYILFSSPGVTAKTLDILLFEDSGLPQIIDLSTLVPTSIQGFLYPGGFINFQVSSARYAFPFSVSWRRHHYTFPAQTIIQVLPRLRFELGDWFTILQKSVGKWVTLYQHDMIIPERIEGVLSLNNTATLMSHHNQTTHMLGVENRGDLSLKVLGILQSGQIKGSKSENSASGHFSKLLSVPAHTIKNLSFKEEEGTKSKNILFYSVLEETFLKATDKPLTIIKRDKWSLYDEIQVFATTLNLQNFLRYHISEETPMLSRLLMYAQKRVSIQNRDLALKFFYVRERSGIGAIRLVFKNFFEESLQGILHGTLEREVKPMLAENPNTLIHSSYRNHLELILGEETLDLAIIVQEFSSSKNIVELQKDLATHRLIYPQGKEALSLAIYTHTFSKESLVTSKQRSEGLKFIDPSMQEYRLPETTILENSYYLDPSTGDLYLTKIIAQPSQSRAFLIKFKKYKRHWLDFQKLVLSGSHLELIASTGTALTFVGPELRHLEIDFPGALNGTIAKEHISSRASIVIPTNNQVTHYDPRIAKQHYSSINYMLWDLRDRATLSKRAKTLDSYLLEVCMNLDSSNPTWNIPNDVLNYAVGYYRTILPSWVKNKIRVGSLIKVEADTAKTLSFSLITTQNDLFQPVVDKGFYIYYSVSKLANHVKLRNVTGDMLLDIDKETTFIVRGVDESDYDKKQIYVVLDLTTEEERKLRTDKNIIIIPGGERLNR</sequence>
<dbReference type="EMBL" id="AE002160">
    <property type="protein sequence ID" value="AAF39293.1"/>
    <property type="molecule type" value="Genomic_DNA"/>
</dbReference>
<dbReference type="Pfam" id="PF12918">
    <property type="entry name" value="TcdB_N"/>
    <property type="match status" value="1"/>
</dbReference>
<feature type="domain" description="GT44" evidence="6">
    <location>
        <begin position="282"/>
        <end position="732"/>
    </location>
</feature>
<evidence type="ECO:0000256" key="2">
    <source>
        <dbReference type="ARBA" id="ARBA00022801"/>
    </source>
</evidence>
<gene>
    <name evidence="7" type="ordered locus">TC_0439</name>
</gene>
<dbReference type="InterPro" id="IPR024772">
    <property type="entry name" value="TcdA/TcdB_N"/>
</dbReference>
<keyword evidence="2" id="KW-0378">Hydrolase</keyword>
<reference evidence="7 8" key="1">
    <citation type="journal article" date="2000" name="Nucleic Acids Res.">
        <title>Genome sequences of Chlamydia trachomatis MoPn and Chlamydia pneumoniae AR39.</title>
        <authorList>
            <person name="Read T.D."/>
            <person name="Brunham R.C."/>
            <person name="Shen C."/>
            <person name="Gill S.R."/>
            <person name="Heidelberg J.F."/>
            <person name="White O."/>
            <person name="Hickey E.K."/>
            <person name="Peterson J.D."/>
            <person name="Utterback T.R."/>
            <person name="Berry K.J."/>
            <person name="Bass S."/>
            <person name="Linher K.D."/>
            <person name="Weidman J.F."/>
            <person name="Khouri H.M."/>
            <person name="Craven B."/>
            <person name="Bowman C."/>
            <person name="Dodson R.J."/>
            <person name="Gwinn M.L."/>
            <person name="Nelson W.C."/>
            <person name="DeBoy R.T."/>
            <person name="Kolonay J.F."/>
            <person name="McClarty G."/>
            <person name="Salzberg S.L."/>
            <person name="Eisen J.A."/>
            <person name="Fraser C.M."/>
        </authorList>
    </citation>
    <scope>NUCLEOTIDE SEQUENCE [LARGE SCALE GENOMIC DNA]</scope>
    <source>
        <strain evidence="8">MoPn / Nigg</strain>
    </source>
</reference>
<dbReference type="InterPro" id="IPR006473">
    <property type="entry name" value="Peptidase_C58_Yopt"/>
</dbReference>
<accession>Q9PKM6</accession>
<dbReference type="GO" id="GO:0004197">
    <property type="term" value="F:cysteine-type endopeptidase activity"/>
    <property type="evidence" value="ECO:0007669"/>
    <property type="project" value="InterPro"/>
</dbReference>
<organism evidence="7 8">
    <name type="scientific">Chlamydia muridarum (strain MoPn / Nigg)</name>
    <dbReference type="NCBI Taxonomy" id="243161"/>
    <lineage>
        <taxon>Bacteria</taxon>
        <taxon>Pseudomonadati</taxon>
        <taxon>Chlamydiota</taxon>
        <taxon>Chlamydiia</taxon>
        <taxon>Chlamydiales</taxon>
        <taxon>Chlamydiaceae</taxon>
        <taxon>Chlamydia/Chlamydophila group</taxon>
        <taxon>Chlamydia</taxon>
    </lineage>
</organism>
<proteinExistence type="predicted"/>
<dbReference type="GO" id="GO:0016757">
    <property type="term" value="F:glycosyltransferase activity"/>
    <property type="evidence" value="ECO:0007669"/>
    <property type="project" value="InterPro"/>
</dbReference>
<keyword evidence="1" id="KW-0645">Protease</keyword>
<dbReference type="eggNOG" id="COG1196">
    <property type="taxonomic scope" value="Bacteria"/>
</dbReference>
<evidence type="ECO:0000256" key="1">
    <source>
        <dbReference type="ARBA" id="ARBA00022670"/>
    </source>
</evidence>
<dbReference type="Pfam" id="PF11996">
    <property type="entry name" value="DUF3491"/>
    <property type="match status" value="1"/>
</dbReference>
<feature type="region of interest" description="Disordered" evidence="4">
    <location>
        <begin position="152"/>
        <end position="187"/>
    </location>
</feature>
<evidence type="ECO:0000256" key="4">
    <source>
        <dbReference type="SAM" id="MobiDB-lite"/>
    </source>
</evidence>
<dbReference type="PIR" id="D81702">
    <property type="entry name" value="D81702"/>
</dbReference>
<dbReference type="Gene3D" id="3.90.550.20">
    <property type="match status" value="1"/>
</dbReference>
<dbReference type="CDD" id="cd20495">
    <property type="entry name" value="C58_PaToxP-like"/>
    <property type="match status" value="1"/>
</dbReference>
<keyword evidence="3" id="KW-0788">Thiol protease</keyword>
<dbReference type="NCBIfam" id="TIGR01586">
    <property type="entry name" value="yopT_cys_prot"/>
    <property type="match status" value="1"/>
</dbReference>
<dbReference type="Proteomes" id="UP000000800">
    <property type="component" value="Chromosome"/>
</dbReference>
<dbReference type="InterPro" id="IPR021882">
    <property type="entry name" value="DUF3491"/>
</dbReference>
<dbReference type="InterPro" id="IPR024770">
    <property type="entry name" value="TcdA/TcdB_cat"/>
</dbReference>
<dbReference type="InterPro" id="IPR029044">
    <property type="entry name" value="Nucleotide-diphossugar_trans"/>
</dbReference>
<protein>
    <submittedName>
        <fullName evidence="7">Adherence factor</fullName>
    </submittedName>
</protein>
<evidence type="ECO:0000313" key="7">
    <source>
        <dbReference type="EMBL" id="AAF39293.1"/>
    </source>
</evidence>
<dbReference type="CAZy" id="GT44">
    <property type="family name" value="Glycosyltransferase Family 44"/>
</dbReference>
<dbReference type="Pfam" id="PF12919">
    <property type="entry name" value="TcdA_TcdB"/>
    <property type="match status" value="1"/>
</dbReference>